<dbReference type="Pfam" id="PF05954">
    <property type="entry name" value="Phage_GPD"/>
    <property type="match status" value="1"/>
</dbReference>
<dbReference type="OrthoDB" id="262740at2"/>
<sequence>MALAAIRLYLDDAAATPEQLALFREIRVDQAIGMASEAELSIDLALADDGRWSVIEDDFVQAFRRIRVEVKLGDGDFSALIDGPVVAQRFALSAEPGESSLTLVVHDDSVLLNQVEAVNLYEDMAAHEIAEALISQGGLTPEVENVASAGAAQTRYVVQRGTAMQLLRDLARRNGMFVYVKPGETPGQSVCVFARPSLLPGGASELLLLGESRNIHSFSVQFDALQPLSARAGTVRISDKARLSSEATAPDLDPLGSDAVHDTLVPTAVSLLARTREEQNDLDAATRAAVDLSSFAYTASTEVDANDYDQALSPYQIIRVAGPGGYLGGEYLISRVHHHIDDAGYRQNLTLKRNARSAGSAGGGGLGGGVF</sequence>
<evidence type="ECO:0000313" key="2">
    <source>
        <dbReference type="Proteomes" id="UP000295293"/>
    </source>
</evidence>
<gene>
    <name evidence="1" type="ORF">DFR29_10543</name>
</gene>
<organism evidence="1 2">
    <name type="scientific">Tahibacter aquaticus</name>
    <dbReference type="NCBI Taxonomy" id="520092"/>
    <lineage>
        <taxon>Bacteria</taxon>
        <taxon>Pseudomonadati</taxon>
        <taxon>Pseudomonadota</taxon>
        <taxon>Gammaproteobacteria</taxon>
        <taxon>Lysobacterales</taxon>
        <taxon>Rhodanobacteraceae</taxon>
        <taxon>Tahibacter</taxon>
    </lineage>
</organism>
<name>A0A4R6Z053_9GAMM</name>
<accession>A0A4R6Z053</accession>
<dbReference type="EMBL" id="SNZH01000005">
    <property type="protein sequence ID" value="TDR44862.1"/>
    <property type="molecule type" value="Genomic_DNA"/>
</dbReference>
<dbReference type="AlphaFoldDB" id="A0A4R6Z053"/>
<dbReference type="RefSeq" id="WP_133818382.1">
    <property type="nucleotide sequence ID" value="NZ_SNZH01000005.1"/>
</dbReference>
<protein>
    <submittedName>
        <fullName evidence="1">Phage protein D</fullName>
    </submittedName>
</protein>
<evidence type="ECO:0000313" key="1">
    <source>
        <dbReference type="EMBL" id="TDR44862.1"/>
    </source>
</evidence>
<comment type="caution">
    <text evidence="1">The sequence shown here is derived from an EMBL/GenBank/DDBJ whole genome shotgun (WGS) entry which is preliminary data.</text>
</comment>
<reference evidence="1 2" key="1">
    <citation type="submission" date="2019-03" db="EMBL/GenBank/DDBJ databases">
        <title>Genomic Encyclopedia of Type Strains, Phase IV (KMG-IV): sequencing the most valuable type-strain genomes for metagenomic binning, comparative biology and taxonomic classification.</title>
        <authorList>
            <person name="Goeker M."/>
        </authorList>
    </citation>
    <scope>NUCLEOTIDE SEQUENCE [LARGE SCALE GENOMIC DNA]</scope>
    <source>
        <strain evidence="1 2">DSM 21667</strain>
    </source>
</reference>
<dbReference type="Proteomes" id="UP000295293">
    <property type="component" value="Unassembled WGS sequence"/>
</dbReference>
<dbReference type="SUPFAM" id="SSF69279">
    <property type="entry name" value="Phage tail proteins"/>
    <property type="match status" value="1"/>
</dbReference>
<proteinExistence type="predicted"/>
<keyword evidence="2" id="KW-1185">Reference proteome</keyword>